<feature type="domain" description="Novel toxin 21" evidence="1">
    <location>
        <begin position="67"/>
        <end position="129"/>
    </location>
</feature>
<dbReference type="Proteomes" id="UP000182798">
    <property type="component" value="Unassembled WGS sequence"/>
</dbReference>
<proteinExistence type="predicted"/>
<dbReference type="CDD" id="cd20685">
    <property type="entry name" value="CdiA-CT_Ecl_RNase-like"/>
    <property type="match status" value="1"/>
</dbReference>
<dbReference type="Pfam" id="PF15526">
    <property type="entry name" value="Ntox21"/>
    <property type="match status" value="1"/>
</dbReference>
<dbReference type="AlphaFoldDB" id="A0A1J5U574"/>
<comment type="caution">
    <text evidence="2">The sequence shown here is derived from an EMBL/GenBank/DDBJ whole genome shotgun (WGS) entry which is preliminary data.</text>
</comment>
<protein>
    <recommendedName>
        <fullName evidence="1">Novel toxin 21 domain-containing protein</fullName>
    </recommendedName>
</protein>
<gene>
    <name evidence="2" type="ORF">BGC33_02185</name>
</gene>
<sequence length="130" mass="13973">MALDVAGLSPGVGIIPDVINAIAYTIEGDFANAGISGLSAIPLLGQVTTISKISEPFFKTAKEAVTAAKKLGWKRVKGVSIDSHGQAVFKKGNKYYTRDVDGHKGGAWKEFDLKRKREATLDENLKRIGK</sequence>
<dbReference type="InterPro" id="IPR028190">
    <property type="entry name" value="Ntox21"/>
</dbReference>
<dbReference type="EMBL" id="MIQH01000946">
    <property type="protein sequence ID" value="OIR23966.1"/>
    <property type="molecule type" value="Genomic_DNA"/>
</dbReference>
<organism evidence="2 3">
    <name type="scientific">Bathymodiolus thermophilus thioautotrophic gill symbiont</name>
    <dbReference type="NCBI Taxonomy" id="2360"/>
    <lineage>
        <taxon>Bacteria</taxon>
        <taxon>Pseudomonadati</taxon>
        <taxon>Pseudomonadota</taxon>
        <taxon>Gammaproteobacteria</taxon>
        <taxon>sulfur-oxidizing symbionts</taxon>
    </lineage>
</organism>
<dbReference type="InterPro" id="IPR038181">
    <property type="entry name" value="Ntox21_sf"/>
</dbReference>
<reference evidence="3" key="1">
    <citation type="submission" date="2016-09" db="EMBL/GenBank/DDBJ databases">
        <title>Genome Sequence of Bathymodiolus thermophilus sulfur-oxidizing gill endosymbiont.</title>
        <authorList>
            <person name="Ponnudurai R."/>
            <person name="Kleiner M."/>
            <person name="Sayavedra L."/>
            <person name="Thuermer A."/>
            <person name="Felbeck H."/>
            <person name="Schlueter R."/>
            <person name="Schweder T."/>
            <person name="Markert S."/>
        </authorList>
    </citation>
    <scope>NUCLEOTIDE SEQUENCE [LARGE SCALE GENOMIC DNA]</scope>
    <source>
        <strain evidence="3">BAT/CrabSpa'14</strain>
    </source>
</reference>
<dbReference type="Gene3D" id="3.10.380.20">
    <property type="entry name" value="Novel toxin 21 (CdiA), C-terminal domain"/>
    <property type="match status" value="1"/>
</dbReference>
<evidence type="ECO:0000313" key="2">
    <source>
        <dbReference type="EMBL" id="OIR23966.1"/>
    </source>
</evidence>
<dbReference type="CDD" id="cd20745">
    <property type="entry name" value="FIX_RhsA_AHH_HNH-like"/>
    <property type="match status" value="1"/>
</dbReference>
<evidence type="ECO:0000313" key="3">
    <source>
        <dbReference type="Proteomes" id="UP000182798"/>
    </source>
</evidence>
<accession>A0A1J5U574</accession>
<name>A0A1J5U574_9GAMM</name>
<evidence type="ECO:0000259" key="1">
    <source>
        <dbReference type="Pfam" id="PF15526"/>
    </source>
</evidence>